<evidence type="ECO:0000256" key="9">
    <source>
        <dbReference type="ARBA" id="ARBA00023273"/>
    </source>
</evidence>
<dbReference type="Proteomes" id="UP000596742">
    <property type="component" value="Unassembled WGS sequence"/>
</dbReference>
<sequence>MPPKKKKGKGKGKKKKKDDPMAMELDDKYKKTVHEIEALKDQLAVRKELARRGQGDGDAMKAKMNETMVELEKHKNDQKDITADMTRQYKYMMTGLQLKLHQMERDYQITQKALRDTEQKLKETEEERDQIIKDKDEKIDELNKEIRKMEKDYKRILDDALNKLIDKLEEEKDKWEKKATMLQTENVNNLREFGLTDQWTFHSVKPMRGYSGPTKGF</sequence>
<evidence type="ECO:0000256" key="3">
    <source>
        <dbReference type="ARBA" id="ARBA00011248"/>
    </source>
</evidence>
<dbReference type="PANTHER" id="PTHR28656">
    <property type="entry name" value="COILED-COIL DOMAIN-CONTAINING PROTEIN 153"/>
    <property type="match status" value="1"/>
</dbReference>
<evidence type="ECO:0000256" key="2">
    <source>
        <dbReference type="ARBA" id="ARBA00004611"/>
    </source>
</evidence>
<evidence type="ECO:0000313" key="16">
    <source>
        <dbReference type="Proteomes" id="UP000596742"/>
    </source>
</evidence>
<evidence type="ECO:0000256" key="12">
    <source>
        <dbReference type="SAM" id="Coils"/>
    </source>
</evidence>
<keyword evidence="9" id="KW-0966">Cell projection</keyword>
<evidence type="ECO:0000256" key="7">
    <source>
        <dbReference type="ARBA" id="ARBA00023069"/>
    </source>
</evidence>
<comment type="subunit">
    <text evidence="3">Component of the nexin-dynein regulatory complex (N-DRC).</text>
</comment>
<evidence type="ECO:0000256" key="13">
    <source>
        <dbReference type="SAM" id="MobiDB-lite"/>
    </source>
</evidence>
<evidence type="ECO:0000256" key="1">
    <source>
        <dbReference type="ARBA" id="ARBA00003029"/>
    </source>
</evidence>
<keyword evidence="4" id="KW-0963">Cytoplasm</keyword>
<keyword evidence="6 12" id="KW-0175">Coiled coil</keyword>
<dbReference type="EMBL" id="UYJE01010092">
    <property type="protein sequence ID" value="VDI79690.1"/>
    <property type="molecule type" value="Genomic_DNA"/>
</dbReference>
<dbReference type="PANTHER" id="PTHR28656:SF1">
    <property type="entry name" value="COILED-COIL DOMAIN-CONTAINING PROTEIN 153"/>
    <property type="match status" value="1"/>
</dbReference>
<gene>
    <name evidence="15" type="ORF">MGAL_10B036027</name>
    <name evidence="14" type="ORF">MGAL_10B040344</name>
</gene>
<keyword evidence="7" id="KW-0969">Cilium</keyword>
<evidence type="ECO:0000256" key="5">
    <source>
        <dbReference type="ARBA" id="ARBA00022846"/>
    </source>
</evidence>
<name>A0A8B6HJK2_MYTGA</name>
<feature type="region of interest" description="Disordered" evidence="13">
    <location>
        <begin position="1"/>
        <end position="25"/>
    </location>
</feature>
<proteinExistence type="inferred from homology"/>
<evidence type="ECO:0000256" key="11">
    <source>
        <dbReference type="ARBA" id="ARBA00044800"/>
    </source>
</evidence>
<evidence type="ECO:0000256" key="8">
    <source>
        <dbReference type="ARBA" id="ARBA00023212"/>
    </source>
</evidence>
<evidence type="ECO:0000313" key="15">
    <source>
        <dbReference type="EMBL" id="VDI79690.1"/>
    </source>
</evidence>
<feature type="compositionally biased region" description="Basic residues" evidence="13">
    <location>
        <begin position="1"/>
        <end position="16"/>
    </location>
</feature>
<dbReference type="AlphaFoldDB" id="A0A8B6HJK2"/>
<comment type="function">
    <text evidence="1">Component of the nexin-dynein regulatory complex (N-DRC), a key regulator of ciliary/flagellar motility which maintains the alignment and integrity of the distal axoneme and regulates microtubule sliding in motile axonemes.</text>
</comment>
<keyword evidence="8" id="KW-0206">Cytoskeleton</keyword>
<dbReference type="EMBL" id="UYJE01003383">
    <property type="protein sequence ID" value="VDI18847.1"/>
    <property type="molecule type" value="Genomic_DNA"/>
</dbReference>
<feature type="coiled-coil region" evidence="12">
    <location>
        <begin position="100"/>
        <end position="185"/>
    </location>
</feature>
<dbReference type="OrthoDB" id="10264405at2759"/>
<evidence type="ECO:0000256" key="10">
    <source>
        <dbReference type="ARBA" id="ARBA00044754"/>
    </source>
</evidence>
<organism evidence="15 16">
    <name type="scientific">Mytilus galloprovincialis</name>
    <name type="common">Mediterranean mussel</name>
    <dbReference type="NCBI Taxonomy" id="29158"/>
    <lineage>
        <taxon>Eukaryota</taxon>
        <taxon>Metazoa</taxon>
        <taxon>Spiralia</taxon>
        <taxon>Lophotrochozoa</taxon>
        <taxon>Mollusca</taxon>
        <taxon>Bivalvia</taxon>
        <taxon>Autobranchia</taxon>
        <taxon>Pteriomorphia</taxon>
        <taxon>Mytilida</taxon>
        <taxon>Mytiloidea</taxon>
        <taxon>Mytilidae</taxon>
        <taxon>Mytilinae</taxon>
        <taxon>Mytilus</taxon>
    </lineage>
</organism>
<comment type="similarity">
    <text evidence="10">Belongs to the DRC12 family.</text>
</comment>
<evidence type="ECO:0000313" key="14">
    <source>
        <dbReference type="EMBL" id="VDI18847.1"/>
    </source>
</evidence>
<dbReference type="Gene3D" id="1.10.287.2610">
    <property type="match status" value="1"/>
</dbReference>
<dbReference type="InterPro" id="IPR033585">
    <property type="entry name" value="DRC12-like"/>
</dbReference>
<protein>
    <recommendedName>
        <fullName evidence="11">Dynein regulatory complex protein 12</fullName>
    </recommendedName>
</protein>
<keyword evidence="5" id="KW-0282">Flagellum</keyword>
<accession>A0A8B6HJK2</accession>
<evidence type="ECO:0000256" key="6">
    <source>
        <dbReference type="ARBA" id="ARBA00023054"/>
    </source>
</evidence>
<comment type="subcellular location">
    <subcellularLocation>
        <location evidence="2">Cytoplasm</location>
        <location evidence="2">Cytoskeleton</location>
        <location evidence="2">Flagellum axoneme</location>
    </subcellularLocation>
</comment>
<keyword evidence="16" id="KW-1185">Reference proteome</keyword>
<comment type="caution">
    <text evidence="15">The sequence shown here is derived from an EMBL/GenBank/DDBJ whole genome shotgun (WGS) entry which is preliminary data.</text>
</comment>
<evidence type="ECO:0000256" key="4">
    <source>
        <dbReference type="ARBA" id="ARBA00022490"/>
    </source>
</evidence>
<reference evidence="15" key="1">
    <citation type="submission" date="2018-11" db="EMBL/GenBank/DDBJ databases">
        <authorList>
            <person name="Alioto T."/>
            <person name="Alioto T."/>
        </authorList>
    </citation>
    <scope>NUCLEOTIDE SEQUENCE</scope>
</reference>